<gene>
    <name evidence="3" type="ORF">Slati_4022700</name>
</gene>
<sequence length="201" mass="22290">MKLLKEKESLALTTKKLSRDLAKLEAFKRQLMQSLNEENFSDDVSNGYIKYHSYSGSTDGTSINDDVSKQAAQTLFMTPYKTSRFTPVGTPKIITSVSNGGYSAADSPQTTSTPASPRTPYDGRGSLYSWFPSSQQSSAANSPPRGQTLPARTPRSDGKEFFRQARSRLSLEQFSAFLANIKELNAQRQSREVIKNFPVNI</sequence>
<reference evidence="3" key="2">
    <citation type="journal article" date="2024" name="Plant">
        <title>Genomic evolution and insights into agronomic trait innovations of Sesamum species.</title>
        <authorList>
            <person name="Miao H."/>
            <person name="Wang L."/>
            <person name="Qu L."/>
            <person name="Liu H."/>
            <person name="Sun Y."/>
            <person name="Le M."/>
            <person name="Wang Q."/>
            <person name="Wei S."/>
            <person name="Zheng Y."/>
            <person name="Lin W."/>
            <person name="Duan Y."/>
            <person name="Cao H."/>
            <person name="Xiong S."/>
            <person name="Wang X."/>
            <person name="Wei L."/>
            <person name="Li C."/>
            <person name="Ma Q."/>
            <person name="Ju M."/>
            <person name="Zhao R."/>
            <person name="Li G."/>
            <person name="Mu C."/>
            <person name="Tian Q."/>
            <person name="Mei H."/>
            <person name="Zhang T."/>
            <person name="Gao T."/>
            <person name="Zhang H."/>
        </authorList>
    </citation>
    <scope>NUCLEOTIDE SEQUENCE</scope>
    <source>
        <strain evidence="3">KEN1</strain>
    </source>
</reference>
<dbReference type="PANTHER" id="PTHR47383:SF8">
    <property type="entry name" value="OS01G0768300 PROTEIN"/>
    <property type="match status" value="1"/>
</dbReference>
<dbReference type="InterPro" id="IPR058935">
    <property type="entry name" value="At4g15545-like_C"/>
</dbReference>
<dbReference type="AlphaFoldDB" id="A0AAW2TS52"/>
<name>A0AAW2TS52_9LAMI</name>
<organism evidence="3">
    <name type="scientific">Sesamum latifolium</name>
    <dbReference type="NCBI Taxonomy" id="2727402"/>
    <lineage>
        <taxon>Eukaryota</taxon>
        <taxon>Viridiplantae</taxon>
        <taxon>Streptophyta</taxon>
        <taxon>Embryophyta</taxon>
        <taxon>Tracheophyta</taxon>
        <taxon>Spermatophyta</taxon>
        <taxon>Magnoliopsida</taxon>
        <taxon>eudicotyledons</taxon>
        <taxon>Gunneridae</taxon>
        <taxon>Pentapetalae</taxon>
        <taxon>asterids</taxon>
        <taxon>lamiids</taxon>
        <taxon>Lamiales</taxon>
        <taxon>Pedaliaceae</taxon>
        <taxon>Sesamum</taxon>
    </lineage>
</organism>
<protein>
    <recommendedName>
        <fullName evidence="2">At4g15545-like C-terminal domain-containing protein</fullName>
    </recommendedName>
</protein>
<evidence type="ECO:0000259" key="2">
    <source>
        <dbReference type="Pfam" id="PF25972"/>
    </source>
</evidence>
<accession>A0AAW2TS52</accession>
<evidence type="ECO:0000313" key="3">
    <source>
        <dbReference type="EMBL" id="KAL0407088.1"/>
    </source>
</evidence>
<dbReference type="Pfam" id="PF25972">
    <property type="entry name" value="At4g15545_C"/>
    <property type="match status" value="1"/>
</dbReference>
<dbReference type="InterPro" id="IPR058936">
    <property type="entry name" value="At4g15545-like"/>
</dbReference>
<proteinExistence type="predicted"/>
<feature type="compositionally biased region" description="Low complexity" evidence="1">
    <location>
        <begin position="132"/>
        <end position="144"/>
    </location>
</feature>
<reference evidence="3" key="1">
    <citation type="submission" date="2020-06" db="EMBL/GenBank/DDBJ databases">
        <authorList>
            <person name="Li T."/>
            <person name="Hu X."/>
            <person name="Zhang T."/>
            <person name="Song X."/>
            <person name="Zhang H."/>
            <person name="Dai N."/>
            <person name="Sheng W."/>
            <person name="Hou X."/>
            <person name="Wei L."/>
        </authorList>
    </citation>
    <scope>NUCLEOTIDE SEQUENCE</scope>
    <source>
        <strain evidence="3">KEN1</strain>
        <tissue evidence="3">Leaf</tissue>
    </source>
</reference>
<feature type="domain" description="At4g15545-like C-terminal" evidence="2">
    <location>
        <begin position="155"/>
        <end position="192"/>
    </location>
</feature>
<dbReference type="PANTHER" id="PTHR47383">
    <property type="entry name" value="OS03G0659800 PROTEIN"/>
    <property type="match status" value="1"/>
</dbReference>
<feature type="compositionally biased region" description="Polar residues" evidence="1">
    <location>
        <begin position="99"/>
        <end position="116"/>
    </location>
</feature>
<evidence type="ECO:0000256" key="1">
    <source>
        <dbReference type="SAM" id="MobiDB-lite"/>
    </source>
</evidence>
<dbReference type="EMBL" id="JACGWN010000014">
    <property type="protein sequence ID" value="KAL0407088.1"/>
    <property type="molecule type" value="Genomic_DNA"/>
</dbReference>
<feature type="region of interest" description="Disordered" evidence="1">
    <location>
        <begin position="99"/>
        <end position="160"/>
    </location>
</feature>
<comment type="caution">
    <text evidence="3">The sequence shown here is derived from an EMBL/GenBank/DDBJ whole genome shotgun (WGS) entry which is preliminary data.</text>
</comment>